<protein>
    <submittedName>
        <fullName evidence="1">Uncharacterized protein</fullName>
    </submittedName>
</protein>
<dbReference type="Proteomes" id="UP001151532">
    <property type="component" value="Chromosome 8"/>
</dbReference>
<keyword evidence="2" id="KW-1185">Reference proteome</keyword>
<evidence type="ECO:0000313" key="1">
    <source>
        <dbReference type="EMBL" id="KAJ6725747.1"/>
    </source>
</evidence>
<dbReference type="AlphaFoldDB" id="A0A9Q0U985"/>
<accession>A0A9Q0U985</accession>
<organism evidence="1 2">
    <name type="scientific">Salix purpurea</name>
    <name type="common">Purple osier willow</name>
    <dbReference type="NCBI Taxonomy" id="77065"/>
    <lineage>
        <taxon>Eukaryota</taxon>
        <taxon>Viridiplantae</taxon>
        <taxon>Streptophyta</taxon>
        <taxon>Embryophyta</taxon>
        <taxon>Tracheophyta</taxon>
        <taxon>Spermatophyta</taxon>
        <taxon>Magnoliopsida</taxon>
        <taxon>eudicotyledons</taxon>
        <taxon>Gunneridae</taxon>
        <taxon>Pentapetalae</taxon>
        <taxon>rosids</taxon>
        <taxon>fabids</taxon>
        <taxon>Malpighiales</taxon>
        <taxon>Salicaceae</taxon>
        <taxon>Saliceae</taxon>
        <taxon>Salix</taxon>
    </lineage>
</organism>
<name>A0A9Q0U985_SALPP</name>
<reference evidence="1" key="1">
    <citation type="submission" date="2022-11" db="EMBL/GenBank/DDBJ databases">
        <authorList>
            <person name="Hyden B.L."/>
            <person name="Feng K."/>
            <person name="Yates T."/>
            <person name="Jawdy S."/>
            <person name="Smart L.B."/>
            <person name="Muchero W."/>
        </authorList>
    </citation>
    <scope>NUCLEOTIDE SEQUENCE</scope>
    <source>
        <tissue evidence="1">Shoot tip</tissue>
    </source>
</reference>
<reference evidence="1" key="2">
    <citation type="journal article" date="2023" name="Int. J. Mol. Sci.">
        <title>De Novo Assembly and Annotation of 11 Diverse Shrub Willow (Salix) Genomes Reveals Novel Gene Organization in Sex-Linked Regions.</title>
        <authorList>
            <person name="Hyden B."/>
            <person name="Feng K."/>
            <person name="Yates T.B."/>
            <person name="Jawdy S."/>
            <person name="Cereghino C."/>
            <person name="Smart L.B."/>
            <person name="Muchero W."/>
        </authorList>
    </citation>
    <scope>NUCLEOTIDE SEQUENCE</scope>
    <source>
        <tissue evidence="1">Shoot tip</tissue>
    </source>
</reference>
<dbReference type="EMBL" id="JAPFFK010000013">
    <property type="protein sequence ID" value="KAJ6725747.1"/>
    <property type="molecule type" value="Genomic_DNA"/>
</dbReference>
<comment type="caution">
    <text evidence="1">The sequence shown here is derived from an EMBL/GenBank/DDBJ whole genome shotgun (WGS) entry which is preliminary data.</text>
</comment>
<gene>
    <name evidence="1" type="ORF">OIU79_003989</name>
</gene>
<proteinExistence type="predicted"/>
<evidence type="ECO:0000313" key="2">
    <source>
        <dbReference type="Proteomes" id="UP001151532"/>
    </source>
</evidence>
<sequence>MVCSGKGGTTLLRRFTGCERIEYLKCSEFDLEAFMAHFQIRAVTASTLVGHCTLSLAALT</sequence>